<dbReference type="NCBIfam" id="TIGR02170">
    <property type="entry name" value="thyX"/>
    <property type="match status" value="1"/>
</dbReference>
<accession>A0AA49F9N0</accession>
<evidence type="ECO:0000313" key="1">
    <source>
        <dbReference type="EMBL" id="WIC90185.1"/>
    </source>
</evidence>
<dbReference type="GO" id="GO:0004799">
    <property type="term" value="F:thymidylate synthase activity"/>
    <property type="evidence" value="ECO:0007669"/>
    <property type="project" value="TreeGrafter"/>
</dbReference>
<dbReference type="HAMAP" id="MF_01408">
    <property type="entry name" value="ThyX"/>
    <property type="match status" value="1"/>
</dbReference>
<dbReference type="GO" id="GO:0050797">
    <property type="term" value="F:thymidylate synthase (FAD) activity"/>
    <property type="evidence" value="ECO:0007669"/>
    <property type="project" value="InterPro"/>
</dbReference>
<proteinExistence type="inferred from homology"/>
<protein>
    <submittedName>
        <fullName evidence="1">ThyX-like thymidylate synthase</fullName>
    </submittedName>
</protein>
<dbReference type="PROSITE" id="PS51331">
    <property type="entry name" value="THYX"/>
    <property type="match status" value="1"/>
</dbReference>
<dbReference type="GO" id="GO:0070402">
    <property type="term" value="F:NADPH binding"/>
    <property type="evidence" value="ECO:0007669"/>
    <property type="project" value="TreeGrafter"/>
</dbReference>
<organism evidence="1 2">
    <name type="scientific">Arthrobacter phage VroomVroom</name>
    <dbReference type="NCBI Taxonomy" id="3049371"/>
    <lineage>
        <taxon>Viruses</taxon>
        <taxon>Duplodnaviria</taxon>
        <taxon>Heunggongvirae</taxon>
        <taxon>Uroviricota</taxon>
        <taxon>Caudoviricetes</taxon>
        <taxon>Casidaviridae</taxon>
        <taxon>Hilgardvirus</taxon>
        <taxon>Hilgardvirus vroomvroom</taxon>
    </lineage>
</organism>
<evidence type="ECO:0000313" key="2">
    <source>
        <dbReference type="Proteomes" id="UP001243977"/>
    </source>
</evidence>
<dbReference type="Proteomes" id="UP001243977">
    <property type="component" value="Segment"/>
</dbReference>
<dbReference type="PANTHER" id="PTHR34934:SF1">
    <property type="entry name" value="FLAVIN-DEPENDENT THYMIDYLATE SYNTHASE"/>
    <property type="match status" value="1"/>
</dbReference>
<dbReference type="SUPFAM" id="SSF69796">
    <property type="entry name" value="Thymidylate synthase-complementing protein Thy1"/>
    <property type="match status" value="1"/>
</dbReference>
<sequence length="235" mass="26510">MTLTPPKFTSDLPVELIDAMGDEGSIVRAARVSTLGSSASAEESEGLLGYLYRSGHGSPFEHAVMTFRVEAPIFVTREFLRHRISSFNEESGRYRVLEGKFYVPDTTRALVQIGKVGAYEFVAGTYEDFDDVSWAIRHISTEAWESYQELIDHGIAREVARMVLPVNTYSTLYYTANLRSILNFLSLRVDWGEEAVKRSKPQHEIEVLARQVAAHVEERFPTVFASFREAGYVSV</sequence>
<gene>
    <name evidence="1" type="primary">35</name>
    <name evidence="1" type="ORF">SEA_VROOMVROOM_35</name>
</gene>
<reference evidence="1" key="1">
    <citation type="submission" date="2023-05" db="EMBL/GenBank/DDBJ databases">
        <authorList>
            <person name="Barden S."/>
            <person name="Berber-Pulido R."/>
            <person name="Bursulaya I."/>
            <person name="Chawla E."/>
            <person name="Critzer N.A."/>
            <person name="Dawson N.R."/>
            <person name="Deal M.M."/>
            <person name="Douglas K.A."/>
            <person name="Estampa J.P."/>
            <person name="Gowdy G.A."/>
            <person name="Hamid B."/>
            <person name="Hernandez E.R."/>
            <person name="Hoang R.L."/>
            <person name="Hughes A.L."/>
            <person name="Kim C.J."/>
            <person name="Kretschmer T.O."/>
            <person name="Le V.D."/>
            <person name="Li A."/>
            <person name="Li M."/>
            <person name="Lim J.M."/>
            <person name="Martin K.B."/>
            <person name="Martinez D.M."/>
            <person name="Nguyen A.H."/>
            <person name="Okumura J.H."/>
            <person name="Ortiz-Gomez D.E."/>
            <person name="Pan C."/>
            <person name="Pisipati K.L."/>
            <person name="Reyimjan D."/>
            <person name="Robles A."/>
            <person name="Rodriguez J.F."/>
            <person name="Sacristan A."/>
            <person name="Scriven S.P."/>
            <person name="Smith S.M."/>
            <person name="Tosasuk K."/>
            <person name="Tran K.A."/>
            <person name="Unanwa N.C."/>
            <person name="Vajragiri S."/>
            <person name="Vanderpool L.R."/>
            <person name="Vu T.T."/>
            <person name="Wang X."/>
            <person name="Wu F."/>
            <person name="Zhu Y.A."/>
            <person name="Nguyen M."/>
            <person name="Stephenson J.C."/>
            <person name="Zorawik M."/>
            <person name="Garza D.R."/>
            <person name="Reputana M.J."/>
            <person name="Al Banaa F.A."/>
            <person name="Reddi K."/>
            <person name="Freise A.C."/>
            <person name="Furlong K.P."/>
            <person name="Rudner A.D."/>
            <person name="Beyer A.R."/>
            <person name="Chong R.A."/>
            <person name="Edgington N.P."/>
            <person name="Garcia Costas A.M."/>
            <person name="Gibb B.P."/>
            <person name="Klyczek K.K."/>
            <person name="Swerdlow S.J."/>
            <person name="Garlena R.A."/>
            <person name="Russell D.A."/>
            <person name="Jacobs-Sera D."/>
            <person name="Hatfull G.F."/>
        </authorList>
    </citation>
    <scope>NUCLEOTIDE SEQUENCE</scope>
</reference>
<keyword evidence="2" id="KW-1185">Reference proteome</keyword>
<dbReference type="InterPro" id="IPR036098">
    <property type="entry name" value="Thymidylate_synthase_ThyX_sf"/>
</dbReference>
<dbReference type="GO" id="GO:0050660">
    <property type="term" value="F:flavin adenine dinucleotide binding"/>
    <property type="evidence" value="ECO:0007669"/>
    <property type="project" value="InterPro"/>
</dbReference>
<dbReference type="Gene3D" id="3.30.1360.170">
    <property type="match status" value="1"/>
</dbReference>
<dbReference type="GO" id="GO:0006231">
    <property type="term" value="P:dTMP biosynthetic process"/>
    <property type="evidence" value="ECO:0007669"/>
    <property type="project" value="InterPro"/>
</dbReference>
<dbReference type="PANTHER" id="PTHR34934">
    <property type="entry name" value="FLAVIN-DEPENDENT THYMIDYLATE SYNTHASE"/>
    <property type="match status" value="1"/>
</dbReference>
<dbReference type="Pfam" id="PF02511">
    <property type="entry name" value="Thy1"/>
    <property type="match status" value="1"/>
</dbReference>
<dbReference type="EMBL" id="OQ938592">
    <property type="protein sequence ID" value="WIC90185.1"/>
    <property type="molecule type" value="Genomic_DNA"/>
</dbReference>
<dbReference type="InterPro" id="IPR003669">
    <property type="entry name" value="Thymidylate_synthase_ThyX"/>
</dbReference>
<name>A0AA49F9N0_9CAUD</name>
<dbReference type="CDD" id="cd20175">
    <property type="entry name" value="ThyX"/>
    <property type="match status" value="1"/>
</dbReference>